<evidence type="ECO:0000256" key="1">
    <source>
        <dbReference type="ARBA" id="ARBA00022723"/>
    </source>
</evidence>
<accession>A0A561P6X3</accession>
<dbReference type="GO" id="GO:0005737">
    <property type="term" value="C:cytoplasm"/>
    <property type="evidence" value="ECO:0007669"/>
    <property type="project" value="TreeGrafter"/>
</dbReference>
<dbReference type="PANTHER" id="PTHR43782:SF3">
    <property type="entry name" value="ARGINASE"/>
    <property type="match status" value="1"/>
</dbReference>
<gene>
    <name evidence="5" type="ORF">FHW36_11162</name>
</gene>
<evidence type="ECO:0000256" key="3">
    <source>
        <dbReference type="ARBA" id="ARBA00023211"/>
    </source>
</evidence>
<proteinExistence type="inferred from homology"/>
<dbReference type="PRINTS" id="PR00116">
    <property type="entry name" value="ARGINASE"/>
</dbReference>
<evidence type="ECO:0000256" key="4">
    <source>
        <dbReference type="PROSITE-ProRule" id="PRU00742"/>
    </source>
</evidence>
<evidence type="ECO:0000256" key="2">
    <source>
        <dbReference type="ARBA" id="ARBA00022801"/>
    </source>
</evidence>
<dbReference type="AlphaFoldDB" id="A0A561P6X3"/>
<protein>
    <submittedName>
        <fullName evidence="5">Arginase</fullName>
    </submittedName>
</protein>
<dbReference type="InterPro" id="IPR023696">
    <property type="entry name" value="Ureohydrolase_dom_sf"/>
</dbReference>
<dbReference type="GO" id="GO:0030145">
    <property type="term" value="F:manganese ion binding"/>
    <property type="evidence" value="ECO:0007669"/>
    <property type="project" value="TreeGrafter"/>
</dbReference>
<dbReference type="CDD" id="cd09999">
    <property type="entry name" value="Arginase-like_1"/>
    <property type="match status" value="1"/>
</dbReference>
<organism evidence="5 6">
    <name type="scientific">Chitinophaga polysaccharea</name>
    <dbReference type="NCBI Taxonomy" id="1293035"/>
    <lineage>
        <taxon>Bacteria</taxon>
        <taxon>Pseudomonadati</taxon>
        <taxon>Bacteroidota</taxon>
        <taxon>Chitinophagia</taxon>
        <taxon>Chitinophagales</taxon>
        <taxon>Chitinophagaceae</taxon>
        <taxon>Chitinophaga</taxon>
    </lineage>
</organism>
<name>A0A561P6X3_9BACT</name>
<dbReference type="OrthoDB" id="9789727at2"/>
<dbReference type="Proteomes" id="UP000320811">
    <property type="component" value="Unassembled WGS sequence"/>
</dbReference>
<comment type="similarity">
    <text evidence="4">Belongs to the arginase family.</text>
</comment>
<dbReference type="GO" id="GO:0004053">
    <property type="term" value="F:arginase activity"/>
    <property type="evidence" value="ECO:0007669"/>
    <property type="project" value="TreeGrafter"/>
</dbReference>
<sequence length="311" mass="33984">MYKNKSIEIILAPSSLGLRPNEHGLEPGTWKAPALFLESGLAERINAKVVKLDHPSYDFDAQFGTKIRNGLSIREFSLRLANVVDNSLKSDSFPVVLGGDCSILLGCLLGTRRWGGKGLVHIDGHCDYFHPGNYDVTSRLGTVAGMDLALATGKGELLLTNWPGIRGALVEEGDAFQIGERNAEHPEFPATYGDIASSSISLITIQQLLTQGLETTAKDICKKITSRGLKNVWLHVDFDILDQIHLPAVDSPGSPGLDFKGLEIMLTELLQSGLFTGIDFTIYDPDLDPEKKYLPQLSHVVEKSLLSVFKN</sequence>
<dbReference type="RefSeq" id="WP_145673878.1">
    <property type="nucleotide sequence ID" value="NZ_VIWO01000011.1"/>
</dbReference>
<comment type="caution">
    <text evidence="5">The sequence shown here is derived from an EMBL/GenBank/DDBJ whole genome shotgun (WGS) entry which is preliminary data.</text>
</comment>
<reference evidence="5 6" key="1">
    <citation type="submission" date="2019-06" db="EMBL/GenBank/DDBJ databases">
        <title>Sorghum-associated microbial communities from plants grown in Nebraska, USA.</title>
        <authorList>
            <person name="Schachtman D."/>
        </authorList>
    </citation>
    <scope>NUCLEOTIDE SEQUENCE [LARGE SCALE GENOMIC DNA]</scope>
    <source>
        <strain evidence="5 6">1209</strain>
    </source>
</reference>
<dbReference type="EMBL" id="VIWO01000011">
    <property type="protein sequence ID" value="TWF33872.1"/>
    <property type="molecule type" value="Genomic_DNA"/>
</dbReference>
<evidence type="ECO:0000313" key="6">
    <source>
        <dbReference type="Proteomes" id="UP000320811"/>
    </source>
</evidence>
<keyword evidence="6" id="KW-1185">Reference proteome</keyword>
<keyword evidence="1" id="KW-0479">Metal-binding</keyword>
<evidence type="ECO:0000313" key="5">
    <source>
        <dbReference type="EMBL" id="TWF33872.1"/>
    </source>
</evidence>
<dbReference type="PROSITE" id="PS51409">
    <property type="entry name" value="ARGINASE_2"/>
    <property type="match status" value="1"/>
</dbReference>
<dbReference type="InterPro" id="IPR006035">
    <property type="entry name" value="Ureohydrolase"/>
</dbReference>
<keyword evidence="3" id="KW-0464">Manganese</keyword>
<dbReference type="Gene3D" id="3.40.800.10">
    <property type="entry name" value="Ureohydrolase domain"/>
    <property type="match status" value="1"/>
</dbReference>
<keyword evidence="2" id="KW-0378">Hydrolase</keyword>
<dbReference type="PANTHER" id="PTHR43782">
    <property type="entry name" value="ARGINASE"/>
    <property type="match status" value="1"/>
</dbReference>
<dbReference type="SUPFAM" id="SSF52768">
    <property type="entry name" value="Arginase/deacetylase"/>
    <property type="match status" value="1"/>
</dbReference>
<dbReference type="Pfam" id="PF00491">
    <property type="entry name" value="Arginase"/>
    <property type="match status" value="1"/>
</dbReference>